<evidence type="ECO:0000256" key="1">
    <source>
        <dbReference type="ARBA" id="ARBA00000085"/>
    </source>
</evidence>
<comment type="caution">
    <text evidence="12">The sequence shown here is derived from an EMBL/GenBank/DDBJ whole genome shotgun (WGS) entry which is preliminary data.</text>
</comment>
<dbReference type="PANTHER" id="PTHR24421">
    <property type="entry name" value="NITRATE/NITRITE SENSOR PROTEIN NARX-RELATED"/>
    <property type="match status" value="1"/>
</dbReference>
<keyword evidence="5" id="KW-0547">Nucleotide-binding</keyword>
<feature type="domain" description="Signal transduction histidine kinase subgroup 3 dimerisation and phosphoacceptor" evidence="11">
    <location>
        <begin position="201"/>
        <end position="268"/>
    </location>
</feature>
<evidence type="ECO:0000256" key="5">
    <source>
        <dbReference type="ARBA" id="ARBA00022741"/>
    </source>
</evidence>
<keyword evidence="10" id="KW-1133">Transmembrane helix</keyword>
<feature type="transmembrane region" description="Helical" evidence="10">
    <location>
        <begin position="143"/>
        <end position="164"/>
    </location>
</feature>
<evidence type="ECO:0000256" key="3">
    <source>
        <dbReference type="ARBA" id="ARBA00022553"/>
    </source>
</evidence>
<accession>A0A938WZA2</accession>
<dbReference type="GO" id="GO:0000155">
    <property type="term" value="F:phosphorelay sensor kinase activity"/>
    <property type="evidence" value="ECO:0007669"/>
    <property type="project" value="InterPro"/>
</dbReference>
<keyword evidence="6 12" id="KW-0418">Kinase</keyword>
<dbReference type="GO" id="GO:0046983">
    <property type="term" value="F:protein dimerization activity"/>
    <property type="evidence" value="ECO:0007669"/>
    <property type="project" value="InterPro"/>
</dbReference>
<evidence type="ECO:0000313" key="13">
    <source>
        <dbReference type="Proteomes" id="UP000718821"/>
    </source>
</evidence>
<keyword evidence="3" id="KW-0597">Phosphoprotein</keyword>
<proteinExistence type="predicted"/>
<evidence type="ECO:0000259" key="11">
    <source>
        <dbReference type="Pfam" id="PF07730"/>
    </source>
</evidence>
<name>A0A938WZA2_9BIFI</name>
<protein>
    <recommendedName>
        <fullName evidence="2">histidine kinase</fullName>
        <ecNumber evidence="2">2.7.13.3</ecNumber>
    </recommendedName>
</protein>
<comment type="catalytic activity">
    <reaction evidence="1">
        <text>ATP + protein L-histidine = ADP + protein N-phospho-L-histidine.</text>
        <dbReference type="EC" id="2.7.13.3"/>
    </reaction>
</comment>
<evidence type="ECO:0000256" key="4">
    <source>
        <dbReference type="ARBA" id="ARBA00022679"/>
    </source>
</evidence>
<keyword evidence="13" id="KW-1185">Reference proteome</keyword>
<keyword evidence="10" id="KW-0812">Transmembrane</keyword>
<dbReference type="AlphaFoldDB" id="A0A938WZA2"/>
<reference evidence="12" key="1">
    <citation type="submission" date="2020-08" db="EMBL/GenBank/DDBJ databases">
        <authorList>
            <person name="Cejkova D."/>
            <person name="Kubasova T."/>
            <person name="Jahodarova E."/>
            <person name="Rychlik I."/>
        </authorList>
    </citation>
    <scope>NUCLEOTIDE SEQUENCE</scope>
    <source>
        <strain evidence="12">An836</strain>
    </source>
</reference>
<dbReference type="Gene3D" id="1.20.5.1930">
    <property type="match status" value="1"/>
</dbReference>
<evidence type="ECO:0000256" key="9">
    <source>
        <dbReference type="SAM" id="MobiDB-lite"/>
    </source>
</evidence>
<keyword evidence="4" id="KW-0808">Transferase</keyword>
<dbReference type="EC" id="2.7.13.3" evidence="2"/>
<dbReference type="InterPro" id="IPR036890">
    <property type="entry name" value="HATPase_C_sf"/>
</dbReference>
<dbReference type="GO" id="GO:0016020">
    <property type="term" value="C:membrane"/>
    <property type="evidence" value="ECO:0007669"/>
    <property type="project" value="InterPro"/>
</dbReference>
<dbReference type="PANTHER" id="PTHR24421:SF10">
    <property type="entry name" value="NITRATE_NITRITE SENSOR PROTEIN NARQ"/>
    <property type="match status" value="1"/>
</dbReference>
<evidence type="ECO:0000313" key="12">
    <source>
        <dbReference type="EMBL" id="MBM6700408.1"/>
    </source>
</evidence>
<feature type="transmembrane region" description="Helical" evidence="10">
    <location>
        <begin position="26"/>
        <end position="46"/>
    </location>
</feature>
<dbReference type="GO" id="GO:0005524">
    <property type="term" value="F:ATP binding"/>
    <property type="evidence" value="ECO:0007669"/>
    <property type="project" value="UniProtKB-KW"/>
</dbReference>
<evidence type="ECO:0000256" key="10">
    <source>
        <dbReference type="SAM" id="Phobius"/>
    </source>
</evidence>
<evidence type="ECO:0000256" key="2">
    <source>
        <dbReference type="ARBA" id="ARBA00012438"/>
    </source>
</evidence>
<dbReference type="EMBL" id="JACLYU010000030">
    <property type="protein sequence ID" value="MBM6700408.1"/>
    <property type="molecule type" value="Genomic_DNA"/>
</dbReference>
<keyword evidence="10" id="KW-0472">Membrane</keyword>
<dbReference type="Pfam" id="PF07730">
    <property type="entry name" value="HisKA_3"/>
    <property type="match status" value="1"/>
</dbReference>
<dbReference type="RefSeq" id="WP_204469726.1">
    <property type="nucleotide sequence ID" value="NZ_JACLYU010000030.1"/>
</dbReference>
<feature type="transmembrane region" description="Helical" evidence="10">
    <location>
        <begin position="58"/>
        <end position="83"/>
    </location>
</feature>
<dbReference type="Proteomes" id="UP000718821">
    <property type="component" value="Unassembled WGS sequence"/>
</dbReference>
<gene>
    <name evidence="12" type="ORF">H7U32_08915</name>
</gene>
<evidence type="ECO:0000256" key="6">
    <source>
        <dbReference type="ARBA" id="ARBA00022777"/>
    </source>
</evidence>
<dbReference type="InterPro" id="IPR050482">
    <property type="entry name" value="Sensor_HK_TwoCompSys"/>
</dbReference>
<keyword evidence="8" id="KW-0902">Two-component regulatory system</keyword>
<organism evidence="12 13">
    <name type="scientific">Bifidobacterium pullorum subsp. saeculare</name>
    <dbReference type="NCBI Taxonomy" id="78257"/>
    <lineage>
        <taxon>Bacteria</taxon>
        <taxon>Bacillati</taxon>
        <taxon>Actinomycetota</taxon>
        <taxon>Actinomycetes</taxon>
        <taxon>Bifidobacteriales</taxon>
        <taxon>Bifidobacteriaceae</taxon>
        <taxon>Bifidobacterium</taxon>
    </lineage>
</organism>
<feature type="region of interest" description="Disordered" evidence="9">
    <location>
        <begin position="413"/>
        <end position="442"/>
    </location>
</feature>
<keyword evidence="7" id="KW-0067">ATP-binding</keyword>
<sequence length="442" mass="46403">MIVCAMVGCLVQCSYAAQPYVDGVADARMLWLMAATLLAFAFPFVLRARHTHPEPVFWACLAIVVVFPYDPLLMLMALASLLARRSSPRRTVRAVAAGSLAAAWAQARDAMRPADESVWHQLFARPGTGVDGVPLHPMAGDTAIVVTALVFALAETAVAVLLGLHIRSRALARTAQAQAQAAADHAATLQTDLHSQQLADAIAAEAHDTLAHSLSLLALNASALKAEAAAFPDSREARSIAQKADDIRRQAAGALDEAHAIIGMLRDPRSAWEQLAPSEQTALTRESLDALLGEARTAGMQLNSWIDIERLSILDDGIAKVAYRVIQECLTNARRHAPGQPVSLEVAASPASGVHVHCSNPQASAEDGDTGGGMGLAGLAARAQAVGGMCRHGVDERGIFHVEVNLPWVFRGDPGADGTGQETSAPVIGRDADAGQPAGAAR</sequence>
<dbReference type="SUPFAM" id="SSF55874">
    <property type="entry name" value="ATPase domain of HSP90 chaperone/DNA topoisomerase II/histidine kinase"/>
    <property type="match status" value="1"/>
</dbReference>
<reference evidence="12" key="2">
    <citation type="journal article" date="2021" name="Sci. Rep.">
        <title>The distribution of antibiotic resistance genes in chicken gut microbiota commensals.</title>
        <authorList>
            <person name="Juricova H."/>
            <person name="Matiasovicova J."/>
            <person name="Kubasova T."/>
            <person name="Cejkova D."/>
            <person name="Rychlik I."/>
        </authorList>
    </citation>
    <scope>NUCLEOTIDE SEQUENCE</scope>
    <source>
        <strain evidence="12">An836</strain>
    </source>
</reference>
<dbReference type="InterPro" id="IPR011712">
    <property type="entry name" value="Sig_transdc_His_kin_sub3_dim/P"/>
</dbReference>
<evidence type="ECO:0000256" key="7">
    <source>
        <dbReference type="ARBA" id="ARBA00022840"/>
    </source>
</evidence>
<dbReference type="Gene3D" id="3.30.565.10">
    <property type="entry name" value="Histidine kinase-like ATPase, C-terminal domain"/>
    <property type="match status" value="1"/>
</dbReference>
<evidence type="ECO:0000256" key="8">
    <source>
        <dbReference type="ARBA" id="ARBA00023012"/>
    </source>
</evidence>